<name>A0A0G0SDD4_9BACT</name>
<protein>
    <submittedName>
        <fullName evidence="1">Uncharacterized protein</fullName>
    </submittedName>
</protein>
<dbReference type="EMBL" id="LBZB01000019">
    <property type="protein sequence ID" value="KKR62968.1"/>
    <property type="molecule type" value="Genomic_DNA"/>
</dbReference>
<dbReference type="AlphaFoldDB" id="A0A0G0SDD4"/>
<accession>A0A0G0SDD4</accession>
<gene>
    <name evidence="1" type="ORF">UU03_C0019G0002</name>
</gene>
<organism evidence="1 2">
    <name type="scientific">Candidatus Woesebacteria bacterium GW2011_GWA1_40_45</name>
    <dbReference type="NCBI Taxonomy" id="1618554"/>
    <lineage>
        <taxon>Bacteria</taxon>
        <taxon>Candidatus Woeseibacteriota</taxon>
    </lineage>
</organism>
<proteinExistence type="predicted"/>
<evidence type="ECO:0000313" key="1">
    <source>
        <dbReference type="EMBL" id="KKR62968.1"/>
    </source>
</evidence>
<dbReference type="Proteomes" id="UP000034613">
    <property type="component" value="Unassembled WGS sequence"/>
</dbReference>
<comment type="caution">
    <text evidence="1">The sequence shown here is derived from an EMBL/GenBank/DDBJ whole genome shotgun (WGS) entry which is preliminary data.</text>
</comment>
<evidence type="ECO:0000313" key="2">
    <source>
        <dbReference type="Proteomes" id="UP000034613"/>
    </source>
</evidence>
<reference evidence="1 2" key="1">
    <citation type="journal article" date="2015" name="Nature">
        <title>rRNA introns, odd ribosomes, and small enigmatic genomes across a large radiation of phyla.</title>
        <authorList>
            <person name="Brown C.T."/>
            <person name="Hug L.A."/>
            <person name="Thomas B.C."/>
            <person name="Sharon I."/>
            <person name="Castelle C.J."/>
            <person name="Singh A."/>
            <person name="Wilkins M.J."/>
            <person name="Williams K.H."/>
            <person name="Banfield J.F."/>
        </authorList>
    </citation>
    <scope>NUCLEOTIDE SEQUENCE [LARGE SCALE GENOMIC DNA]</scope>
</reference>
<sequence>MSQLRNRLNPEEITEASMLYEEKGWKILWIARKFDIDHTSILHLIKKRKLIRKINVLDKRPSEVERAYRQRLENTKEENKEDSLVVIDDFEYSEELSQVKSYRDIVKEASIKRENYYDSECSHPYWTKKCSLCKTILESDSQTNYMSSIEPVKFIYNEFDKLVCPYEIALDLQKLKIKQQSALYWVFFENRNVLTLRIRANIPEITNENAMIASAFTTQELFKLLLRLPVQLKDNSFMNKLALNGDNPTYLGKLLCRSFRKLERRRFRRTSNFKQVLENDITSPSLTAVV</sequence>